<dbReference type="GO" id="GO:0015031">
    <property type="term" value="P:protein transport"/>
    <property type="evidence" value="ECO:0007669"/>
    <property type="project" value="InterPro"/>
</dbReference>
<dbReference type="Pfam" id="PF05743">
    <property type="entry name" value="UEV"/>
    <property type="match status" value="1"/>
</dbReference>
<proteinExistence type="predicted"/>
<dbReference type="EMBL" id="UZAD01002293">
    <property type="protein sequence ID" value="VDN85705.1"/>
    <property type="molecule type" value="Genomic_DNA"/>
</dbReference>
<dbReference type="WBParaSite" id="BPAG_0000455501-mRNA-1">
    <property type="protein sequence ID" value="BPAG_0000455501-mRNA-1"/>
    <property type="gene ID" value="BPAG_0000455501"/>
</dbReference>
<dbReference type="GO" id="GO:0043130">
    <property type="term" value="F:ubiquitin binding"/>
    <property type="evidence" value="ECO:0007669"/>
    <property type="project" value="TreeGrafter"/>
</dbReference>
<dbReference type="InterPro" id="IPR052070">
    <property type="entry name" value="ESCRT-I_UEV_domain"/>
</dbReference>
<dbReference type="PANTHER" id="PTHR23306">
    <property type="entry name" value="TUMOR SUSCEPTIBILITY GENE 101 PROTEIN-RELATED"/>
    <property type="match status" value="1"/>
</dbReference>
<evidence type="ECO:0000313" key="2">
    <source>
        <dbReference type="EMBL" id="VDN85705.1"/>
    </source>
</evidence>
<accession>A0A0N4T8L8</accession>
<dbReference type="Gene3D" id="3.10.110.10">
    <property type="entry name" value="Ubiquitin Conjugating Enzyme"/>
    <property type="match status" value="1"/>
</dbReference>
<keyword evidence="3" id="KW-1185">Reference proteome</keyword>
<dbReference type="AlphaFoldDB" id="A0A0N4T8L8"/>
<organism evidence="4">
    <name type="scientific">Brugia pahangi</name>
    <name type="common">Filarial nematode worm</name>
    <dbReference type="NCBI Taxonomy" id="6280"/>
    <lineage>
        <taxon>Eukaryota</taxon>
        <taxon>Metazoa</taxon>
        <taxon>Ecdysozoa</taxon>
        <taxon>Nematoda</taxon>
        <taxon>Chromadorea</taxon>
        <taxon>Rhabditida</taxon>
        <taxon>Spirurina</taxon>
        <taxon>Spiruromorpha</taxon>
        <taxon>Filarioidea</taxon>
        <taxon>Onchocercidae</taxon>
        <taxon>Brugia</taxon>
    </lineage>
</organism>
<dbReference type="STRING" id="6280.A0A0N4T8L8"/>
<dbReference type="InterPro" id="IPR016135">
    <property type="entry name" value="UBQ-conjugating_enzyme/RWD"/>
</dbReference>
<feature type="domain" description="UEV" evidence="1">
    <location>
        <begin position="6"/>
        <end position="145"/>
    </location>
</feature>
<evidence type="ECO:0000313" key="3">
    <source>
        <dbReference type="Proteomes" id="UP000278627"/>
    </source>
</evidence>
<dbReference type="SUPFAM" id="SSF54495">
    <property type="entry name" value="UBC-like"/>
    <property type="match status" value="1"/>
</dbReference>
<dbReference type="PANTHER" id="PTHR23306:SF3">
    <property type="entry name" value="TUMOR SUPPRESSOR PROTEIN 101"/>
    <property type="match status" value="1"/>
</dbReference>
<dbReference type="GO" id="GO:0000813">
    <property type="term" value="C:ESCRT I complex"/>
    <property type="evidence" value="ECO:0007669"/>
    <property type="project" value="TreeGrafter"/>
</dbReference>
<evidence type="ECO:0000313" key="4">
    <source>
        <dbReference type="WBParaSite" id="BPAG_0000455501-mRNA-1"/>
    </source>
</evidence>
<gene>
    <name evidence="2" type="ORF">BPAG_LOCUS4519</name>
</gene>
<reference evidence="4" key="1">
    <citation type="submission" date="2017-02" db="UniProtKB">
        <authorList>
            <consortium name="WormBaseParasite"/>
        </authorList>
    </citation>
    <scope>IDENTIFICATION</scope>
</reference>
<evidence type="ECO:0000259" key="1">
    <source>
        <dbReference type="PROSITE" id="PS51322"/>
    </source>
</evidence>
<sequence>MKDRLASSTVDVLLQRAKAKYMNMAKVDMLSALRHFPGFKPNVFNHIYPDYTCSTAFCLEGAIPSKIDNLPVAIYLRDTHPYKAPTCYVCPTTNIVLRKSDTVDELGRISSTYLRNWTFPGNHLSGLLQVMMDVLPKFLPSDSET</sequence>
<dbReference type="GO" id="GO:0008333">
    <property type="term" value="P:endosome to lysosome transport"/>
    <property type="evidence" value="ECO:0007669"/>
    <property type="project" value="TreeGrafter"/>
</dbReference>
<protein>
    <submittedName>
        <fullName evidence="4">UEV domain-containing protein</fullName>
    </submittedName>
</protein>
<dbReference type="InterPro" id="IPR008883">
    <property type="entry name" value="UEV_N"/>
</dbReference>
<dbReference type="PROSITE" id="PS51322">
    <property type="entry name" value="UEV"/>
    <property type="match status" value="1"/>
</dbReference>
<dbReference type="Proteomes" id="UP000278627">
    <property type="component" value="Unassembled WGS sequence"/>
</dbReference>
<reference evidence="2 3" key="2">
    <citation type="submission" date="2018-11" db="EMBL/GenBank/DDBJ databases">
        <authorList>
            <consortium name="Pathogen Informatics"/>
        </authorList>
    </citation>
    <scope>NUCLEOTIDE SEQUENCE [LARGE SCALE GENOMIC DNA]</scope>
</reference>
<name>A0A0N4T8L8_BRUPA</name>
<dbReference type="CDD" id="cd11685">
    <property type="entry name" value="UEV_TSG101-like"/>
    <property type="match status" value="1"/>
</dbReference>